<dbReference type="Proteomes" id="UP000180166">
    <property type="component" value="Chromosome"/>
</dbReference>
<dbReference type="KEGG" id="nsr:NS506_05821"/>
<evidence type="ECO:0000256" key="1">
    <source>
        <dbReference type="SAM" id="Phobius"/>
    </source>
</evidence>
<proteinExistence type="predicted"/>
<organism evidence="2 3">
    <name type="scientific">Nocardia seriolae</name>
    <dbReference type="NCBI Taxonomy" id="37332"/>
    <lineage>
        <taxon>Bacteria</taxon>
        <taxon>Bacillati</taxon>
        <taxon>Actinomycetota</taxon>
        <taxon>Actinomycetes</taxon>
        <taxon>Mycobacteriales</taxon>
        <taxon>Nocardiaceae</taxon>
        <taxon>Nocardia</taxon>
    </lineage>
</organism>
<dbReference type="EMBL" id="CP017839">
    <property type="protein sequence ID" value="APA99857.1"/>
    <property type="molecule type" value="Genomic_DNA"/>
</dbReference>
<sequence>MFIEIRADPDGWLLLPRCQLPMTAFMMVPALVAMMPPIMAPATIFGEASPPPDHFSQANRPPA</sequence>
<accession>A0ABC8AZU7</accession>
<dbReference type="AlphaFoldDB" id="A0ABC8AZU7"/>
<feature type="transmembrane region" description="Helical" evidence="1">
    <location>
        <begin position="20"/>
        <end position="40"/>
    </location>
</feature>
<gene>
    <name evidence="2" type="ORF">NS506_05821</name>
</gene>
<protein>
    <submittedName>
        <fullName evidence="2">Uncharacterized protein</fullName>
    </submittedName>
</protein>
<keyword evidence="1" id="KW-1133">Transmembrane helix</keyword>
<keyword evidence="1" id="KW-0812">Transmembrane</keyword>
<reference evidence="2 3" key="1">
    <citation type="submission" date="2016-10" db="EMBL/GenBank/DDBJ databases">
        <title>Genome sequence of Nocardia seriolae strain EM150506, isolated from Anguila japonica.</title>
        <authorList>
            <person name="Han H.-J."/>
        </authorList>
    </citation>
    <scope>NUCLEOTIDE SEQUENCE [LARGE SCALE GENOMIC DNA]</scope>
    <source>
        <strain evidence="2 3">EM150506</strain>
    </source>
</reference>
<keyword evidence="1" id="KW-0472">Membrane</keyword>
<evidence type="ECO:0000313" key="3">
    <source>
        <dbReference type="Proteomes" id="UP000180166"/>
    </source>
</evidence>
<evidence type="ECO:0000313" key="2">
    <source>
        <dbReference type="EMBL" id="APA99857.1"/>
    </source>
</evidence>
<name>A0ABC8AZU7_9NOCA</name>